<accession>A0A656GJX6</accession>
<dbReference type="AlphaFoldDB" id="A0A656GJX6"/>
<dbReference type="Proteomes" id="UP000003465">
    <property type="component" value="Unassembled WGS sequence"/>
</dbReference>
<protein>
    <submittedName>
        <fullName evidence="1">Uncharacterized protein</fullName>
    </submittedName>
</protein>
<evidence type="ECO:0000313" key="2">
    <source>
        <dbReference type="Proteomes" id="UP000003465"/>
    </source>
</evidence>
<sequence>MQRSQTETIGLVLNGEALGVHDHPRLPTQLFIRPRIVVKVNVSMAA</sequence>
<organism evidence="1 2">
    <name type="scientific">Pseudomonas amygdali pv. mori str. 301020</name>
    <dbReference type="NCBI Taxonomy" id="629261"/>
    <lineage>
        <taxon>Bacteria</taxon>
        <taxon>Pseudomonadati</taxon>
        <taxon>Pseudomonadota</taxon>
        <taxon>Gammaproteobacteria</taxon>
        <taxon>Pseudomonadales</taxon>
        <taxon>Pseudomonadaceae</taxon>
        <taxon>Pseudomonas</taxon>
        <taxon>Pseudomonas amygdali</taxon>
    </lineage>
</organism>
<comment type="caution">
    <text evidence="1">The sequence shown here is derived from an EMBL/GenBank/DDBJ whole genome shotgun (WGS) entry which is preliminary data.</text>
</comment>
<evidence type="ECO:0000313" key="1">
    <source>
        <dbReference type="EMBL" id="EGH25927.1"/>
    </source>
</evidence>
<proteinExistence type="predicted"/>
<reference evidence="1 2" key="1">
    <citation type="journal article" date="2011" name="PLoS Pathog.">
        <title>Dynamic evolution of pathogenicity revealed by sequencing and comparative genomics of 19 Pseudomonas syringae isolates.</title>
        <authorList>
            <person name="Baltrus D.A."/>
            <person name="Nishimura M.T."/>
            <person name="Romanchuk A."/>
            <person name="Chang J.H."/>
            <person name="Mukhtar M.S."/>
            <person name="Cherkis K."/>
            <person name="Roach J."/>
            <person name="Grant S.R."/>
            <person name="Jones C.D."/>
            <person name="Dangl J.L."/>
        </authorList>
    </citation>
    <scope>NUCLEOTIDE SEQUENCE [LARGE SCALE GENOMIC DNA]</scope>
    <source>
        <strain evidence="1 2">301020</strain>
    </source>
</reference>
<name>A0A656GJX6_PSEA0</name>
<dbReference type="EMBL" id="AEAG01001730">
    <property type="protein sequence ID" value="EGH25927.1"/>
    <property type="molecule type" value="Genomic_DNA"/>
</dbReference>
<gene>
    <name evidence="1" type="ORF">PSYMO_32719</name>
</gene>